<dbReference type="Pfam" id="PF19407">
    <property type="entry name" value="DUF5979"/>
    <property type="match status" value="5"/>
</dbReference>
<reference evidence="4" key="2">
    <citation type="submission" date="2016-01" db="EMBL/GenBank/DDBJ databases">
        <title>Complete genome sequence of Agromyces aureus AR33T and comparison with related organisms.</title>
        <authorList>
            <person name="Corretto E."/>
            <person name="Antonielli L."/>
            <person name="Sessitsch A."/>
            <person name="Brader G."/>
        </authorList>
    </citation>
    <scope>NUCLEOTIDE SEQUENCE [LARGE SCALE GENOMIC DNA]</scope>
    <source>
        <strain evidence="4">AR33</strain>
    </source>
</reference>
<dbReference type="KEGG" id="agy:ATC03_18010"/>
<organism evidence="3 4">
    <name type="scientific">Agromyces aureus</name>
    <dbReference type="NCBI Taxonomy" id="453304"/>
    <lineage>
        <taxon>Bacteria</taxon>
        <taxon>Bacillati</taxon>
        <taxon>Actinomycetota</taxon>
        <taxon>Actinomycetes</taxon>
        <taxon>Micrococcales</taxon>
        <taxon>Microbacteriaceae</taxon>
        <taxon>Agromyces</taxon>
    </lineage>
</organism>
<feature type="domain" description="DUF5979" evidence="2">
    <location>
        <begin position="2172"/>
        <end position="2279"/>
    </location>
</feature>
<evidence type="ECO:0000259" key="2">
    <source>
        <dbReference type="Pfam" id="PF19407"/>
    </source>
</evidence>
<keyword evidence="1" id="KW-0472">Membrane</keyword>
<dbReference type="EMBL" id="CP013979">
    <property type="protein sequence ID" value="ANJ28317.1"/>
    <property type="molecule type" value="Genomic_DNA"/>
</dbReference>
<feature type="domain" description="DUF5979" evidence="2">
    <location>
        <begin position="1845"/>
        <end position="1950"/>
    </location>
</feature>
<reference evidence="3 4" key="1">
    <citation type="journal article" date="2016" name="Int. J. Syst. Evol. Microbiol.">
        <title>Agromyces aureus sp. nov., isolated from the rhizosphere of Salix caprea L. grown in a heavy-metal-contaminated soil.</title>
        <authorList>
            <person name="Corretto E."/>
            <person name="Antonielli L."/>
            <person name="Sessitsch A."/>
            <person name="Compant S."/>
            <person name="Gorfer M."/>
            <person name="Kuffner M."/>
            <person name="Brader G."/>
        </authorList>
    </citation>
    <scope>NUCLEOTIDE SEQUENCE [LARGE SCALE GENOMIC DNA]</scope>
    <source>
        <strain evidence="3 4">AR33</strain>
    </source>
</reference>
<feature type="domain" description="DUF5979" evidence="2">
    <location>
        <begin position="2058"/>
        <end position="2166"/>
    </location>
</feature>
<dbReference type="STRING" id="453304.ATC03_18010"/>
<keyword evidence="4" id="KW-1185">Reference proteome</keyword>
<feature type="domain" description="DUF5979" evidence="2">
    <location>
        <begin position="1956"/>
        <end position="2053"/>
    </location>
</feature>
<accession>A0A191WJC4</accession>
<gene>
    <name evidence="3" type="ORF">ATC03_18010</name>
</gene>
<dbReference type="Proteomes" id="UP000078437">
    <property type="component" value="Chromosome"/>
</dbReference>
<sequence length="2327" mass="238791">MVLGIGAAVPASALPEPAPVDITAVATLEKSTSETEVVPGEPFTYTLTMGCSSITDAGCRGAVLSDTVPAPFQLVGATVGSGANTAADPVISGNSVTVNWTTPLGDGTTGILDATTAIVDITAVLPAGTSYDLSGIPVLNSALIEGVNFADVPAEVAVTPVIPLALATTPTKTIDPASAIATPGTAVGASLEATNDSNATVDSLAVEDPVDPAASPNPFEYLGFSGFGAVTPPEGATSTSYEVYVAGAWVAAPDGVLPAGVDDADVRGTRVTFAGEIPAGASASVDLDLAVTELAATQPDGFIVTNTVLSEVALGDESATGESSDDFTLLQNDVQVGATKSFDPDLVIAGESSTVTLGAVNDSTVPLDSLTIREPSAGWFPDLYTFDGFTSGVDFPAGAISGTVVYHLADGTTEEVPLTDGETPQAPTAGDAEVDSFEIVFEGTIAPGSETSVSFDVATDPDATGLPQTVNNEVAVVGENDGVTGEAVADDDLYVYDETIEPYIRKTIRPSQIVAAPGENVTISLEGGLTERPNPPETPTGTTGYADQIVLQDPLDPVEPNAWWNAFDLTAITQTPVPGDSTLTVEYYDTTDDTWKTLEGPIAGPTIFSAPVDPAISAVAGGIRFVYDYTGTGDGFAPGTDLAPNFTSEVRANGRYEPGPPFDDEESTFIPNCAQSDAMSATPGVPSGSAAMPTAECPEVELIPVDPGTADLIDKAFGTSSSGGVKSVIARSGDTIPSTQYWSTGGFSNLERVELTDVADPEGTAIADSVYDAFNLTRVQPITTANDPLIAFDEVTAVLLWDGSAWTPAANDPCPDSCIGQFPGVTLTGAEQQSTLGVQLVFAESRDRAEASEGDLDAPPVGSGVARSFGNDRQVQLVWQVRDEKRSDGAPVLGDELYNLTDPGVVHNTVNVTGHLADGGTPLSSNDQDDVVIVDVPITTTTDKNWQGGPLSVPEIGIPASQYPLSRITVTTRNTTPARVDQLQITDTAPGSVVDRRSDPFQAFTFNNFATITVPSGTLQTVVRLFCPDGSQSEYTRAEALALTPAALTCDVSGVQVEFDGRIVANGAGVVAFDVRLRPVWRGTTDPVSVADTPTTNTAEGIVADIDAIGTCPPADDARYACDQASAIIALEEPSFGVTAGKAISPAQQKVDDFSPVTVTVSGQPNGSTRPRTMTISDDDPTFWNAVDFLGMDAAWALPAPVERVTACYLSGGDFSAANIVADTVGGAWSCGPNGGTIDEARTFLAAAPAADVHGLRFMFAAGSGLGWTNPANPLVNVPFQVERRVDLRSGDPVPTTRADQVPAPGEEAAGVFWNTVDVDAVSADIAVGQSLSASDSADAEYRNLHLEAAVTVTKSPTGDIRPGAVIPFVLTFANVGEAPFTDPVFTDELPTDTNGRQLIFDPDRDPSVSPYAFALTGAAPAPPNGTPLPTDSDLVVVEEVGDTIVFTMPDGSVLEPGQTYTITIQLMLRPGLTPNDDVENWAVVEASEPFDDCVPVLRPDGSCADSTVVSPLAVPALSTVKYVKADVQHGEAGIPEVIGSSGAFLCEPTTVDPEGFFRAPCIPVTLPGGTETWKFNVTNSGTLPMDRVVSIDNLPIPGDQGLIAQLPRGSEWQPGFTGLVELVDPPSGASLTTFYSTSSVPCTADLNPVGTPCAAGTWLPLDDSVDPAIVRSLKFQIDFAGDFFQPGEVLQLRLQTRTSPDQAVQDTYPIAWNTVATGGSALAGDATIVVPATEGRRVGVSYPTGPIRLAKTVTGPGAAFAPDEFAVQLTCASDGVDLVELPELTLVPGADPAQVEGLPWGSTCTATEAGQGQSSQIIGSALVGGPLEVVEVISVENVFEIGGLVITKRVETAAVDEQGDPIPYPGPFEISVTCEFLGSPVFADGYDAQSPMVAELADGGTWSLVGLPDGASCSIEETDDAGAVSAVVSPEVVVIDAEASATVDVENTFAAGSIAIEKVVDGSGAADFGAGPFTLHLTCVLDDASGERTVYDADIVLGGDLPLTTQIDDLAAGATCDVTETDDAGAQSATVDPESITVGADQVAQVTVTNTFVAGSLTVTKEIVGDGAELYGSGPFEVTLVCTREGVDGPVEVAVPGGAARGLTEENAYTATYASLLVGSECALEETTTGGATSVAFLDAEGEPVESVTIAEGEVGTQVRLVNTFLTGGIVVEKTITGSGAAAATGPFTVRLECTSDIDGVATPVVVPGGADRTLSRAGGLTAAYDDLPAGADCTLTETDDGGAARTTITPNAGDPLVGAVEVVAGGSVRLEVENSFDPLAVTGFDAAPALAAALAAFALGAAALAVALVRRRRIVAVHVRRTPRH</sequence>
<dbReference type="InterPro" id="IPR046022">
    <property type="entry name" value="DUF5979"/>
</dbReference>
<protein>
    <recommendedName>
        <fullName evidence="2">DUF5979 domain-containing protein</fullName>
    </recommendedName>
</protein>
<keyword evidence="1" id="KW-0812">Transmembrane</keyword>
<evidence type="ECO:0000256" key="1">
    <source>
        <dbReference type="SAM" id="Phobius"/>
    </source>
</evidence>
<evidence type="ECO:0000313" key="4">
    <source>
        <dbReference type="Proteomes" id="UP000078437"/>
    </source>
</evidence>
<keyword evidence="1" id="KW-1133">Transmembrane helix</keyword>
<feature type="domain" description="DUF5979" evidence="2">
    <location>
        <begin position="1749"/>
        <end position="1812"/>
    </location>
</feature>
<feature type="transmembrane region" description="Helical" evidence="1">
    <location>
        <begin position="2291"/>
        <end position="2311"/>
    </location>
</feature>
<evidence type="ECO:0000313" key="3">
    <source>
        <dbReference type="EMBL" id="ANJ28317.1"/>
    </source>
</evidence>
<name>A0A191WJC4_9MICO</name>
<proteinExistence type="predicted"/>